<keyword evidence="6" id="KW-0333">Golgi apparatus</keyword>
<dbReference type="GO" id="GO:0015031">
    <property type="term" value="P:protein transport"/>
    <property type="evidence" value="ECO:0007669"/>
    <property type="project" value="UniProtKB-KW"/>
</dbReference>
<evidence type="ECO:0000256" key="1">
    <source>
        <dbReference type="ARBA" id="ARBA00004395"/>
    </source>
</evidence>
<keyword evidence="5" id="KW-0653">Protein transport</keyword>
<evidence type="ECO:0000256" key="3">
    <source>
        <dbReference type="ARBA" id="ARBA00020977"/>
    </source>
</evidence>
<dbReference type="GO" id="GO:0006891">
    <property type="term" value="P:intra-Golgi vesicle-mediated transport"/>
    <property type="evidence" value="ECO:0007669"/>
    <property type="project" value="TreeGrafter"/>
</dbReference>
<sequence length="329" mass="35951">MSKFEVRPHSSLPLQLSTNMKRRFLQLPSSNATSEPSTPDPEVHISTGGLISDSDDDADLPYPAPLPRSAFTVPAEQFSAAQYLSTLSHRHQTLADLRSDLRARSGLISRELLDLVNANYADFLSLGQALHGGEDKVEEVRVGLLGLRKAVGEVRGAVAGREEEVRRLVEEREAVRRQRAVARALLEVERRVGELEAALVVGQQGPAKGQGESTESSDEEDDDDDEESDEEEEESLGSSVSLGKLRRLARQYLSVRQTAGRIGKEHPFLVAQEPRLTKIRNTLLLDLGAELKSAKAAGPQGKNRVLKVMSIYAEMDEGIEAVKVLKGGS</sequence>
<dbReference type="EMBL" id="VCHE01000013">
    <property type="protein sequence ID" value="KAB2578261.1"/>
    <property type="molecule type" value="Genomic_DNA"/>
</dbReference>
<protein>
    <recommendedName>
        <fullName evidence="3">Conserved oligomeric Golgi complex subunit 2</fullName>
    </recommendedName>
    <alternativeName>
        <fullName evidence="8">Component of oligomeric Golgi complex 2</fullName>
    </alternativeName>
</protein>
<dbReference type="Proteomes" id="UP000325902">
    <property type="component" value="Unassembled WGS sequence"/>
</dbReference>
<evidence type="ECO:0000256" key="2">
    <source>
        <dbReference type="ARBA" id="ARBA00007603"/>
    </source>
</evidence>
<keyword evidence="7" id="KW-0472">Membrane</keyword>
<keyword evidence="12" id="KW-1185">Reference proteome</keyword>
<dbReference type="InterPro" id="IPR009316">
    <property type="entry name" value="COG2"/>
</dbReference>
<feature type="compositionally biased region" description="Acidic residues" evidence="9">
    <location>
        <begin position="215"/>
        <end position="235"/>
    </location>
</feature>
<evidence type="ECO:0000256" key="4">
    <source>
        <dbReference type="ARBA" id="ARBA00022448"/>
    </source>
</evidence>
<evidence type="ECO:0000313" key="12">
    <source>
        <dbReference type="Proteomes" id="UP000325902"/>
    </source>
</evidence>
<evidence type="ECO:0000259" key="10">
    <source>
        <dbReference type="Pfam" id="PF06148"/>
    </source>
</evidence>
<accession>A0A5N5DLQ9</accession>
<comment type="similarity">
    <text evidence="2">Belongs to the COG2 family.</text>
</comment>
<organism evidence="11 12">
    <name type="scientific">Lasiodiplodia theobromae</name>
    <dbReference type="NCBI Taxonomy" id="45133"/>
    <lineage>
        <taxon>Eukaryota</taxon>
        <taxon>Fungi</taxon>
        <taxon>Dikarya</taxon>
        <taxon>Ascomycota</taxon>
        <taxon>Pezizomycotina</taxon>
        <taxon>Dothideomycetes</taxon>
        <taxon>Dothideomycetes incertae sedis</taxon>
        <taxon>Botryosphaeriales</taxon>
        <taxon>Botryosphaeriaceae</taxon>
        <taxon>Lasiodiplodia</taxon>
    </lineage>
</organism>
<evidence type="ECO:0000256" key="8">
    <source>
        <dbReference type="ARBA" id="ARBA00031344"/>
    </source>
</evidence>
<feature type="region of interest" description="Disordered" evidence="9">
    <location>
        <begin position="29"/>
        <end position="65"/>
    </location>
</feature>
<evidence type="ECO:0000313" key="11">
    <source>
        <dbReference type="EMBL" id="KAB2578261.1"/>
    </source>
</evidence>
<evidence type="ECO:0000256" key="9">
    <source>
        <dbReference type="SAM" id="MobiDB-lite"/>
    </source>
</evidence>
<dbReference type="AlphaFoldDB" id="A0A5N5DLQ9"/>
<reference evidence="11 12" key="1">
    <citation type="journal article" date="2019" name="Sci. Rep.">
        <title>A multi-omics analysis of the grapevine pathogen Lasiodiplodia theobromae reveals that temperature affects the expression of virulence- and pathogenicity-related genes.</title>
        <authorList>
            <person name="Felix C."/>
            <person name="Meneses R."/>
            <person name="Goncalves M.F.M."/>
            <person name="Tilleman L."/>
            <person name="Duarte A.S."/>
            <person name="Jorrin-Novo J.V."/>
            <person name="Van de Peer Y."/>
            <person name="Deforce D."/>
            <person name="Van Nieuwerburgh F."/>
            <person name="Esteves A.C."/>
            <person name="Alves A."/>
        </authorList>
    </citation>
    <scope>NUCLEOTIDE SEQUENCE [LARGE SCALE GENOMIC DNA]</scope>
    <source>
        <strain evidence="11 12">LA-SOL3</strain>
    </source>
</reference>
<dbReference type="PANTHER" id="PTHR12961">
    <property type="entry name" value="CONSERVED OLIGOMERIC GOLGI COMPLEX COMPONENT 2"/>
    <property type="match status" value="1"/>
</dbReference>
<keyword evidence="4" id="KW-0813">Transport</keyword>
<feature type="region of interest" description="Disordered" evidence="9">
    <location>
        <begin position="202"/>
        <end position="240"/>
    </location>
</feature>
<dbReference type="GO" id="GO:0017119">
    <property type="term" value="C:Golgi transport complex"/>
    <property type="evidence" value="ECO:0007669"/>
    <property type="project" value="TreeGrafter"/>
</dbReference>
<dbReference type="OrthoDB" id="332281at2759"/>
<dbReference type="InterPro" id="IPR024602">
    <property type="entry name" value="COG_su2_N"/>
</dbReference>
<dbReference type="PANTHER" id="PTHR12961:SF0">
    <property type="entry name" value="CONSERVED OLIGOMERIC GOLGI COMPLEX SUBUNIT 2"/>
    <property type="match status" value="1"/>
</dbReference>
<name>A0A5N5DLQ9_9PEZI</name>
<gene>
    <name evidence="11" type="ORF">DBV05_g3242</name>
</gene>
<comment type="subcellular location">
    <subcellularLocation>
        <location evidence="1">Golgi apparatus membrane</location>
        <topology evidence="1">Peripheral membrane protein</topology>
    </subcellularLocation>
</comment>
<dbReference type="Pfam" id="PF06148">
    <property type="entry name" value="COG2_N"/>
    <property type="match status" value="1"/>
</dbReference>
<dbReference type="GO" id="GO:0000139">
    <property type="term" value="C:Golgi membrane"/>
    <property type="evidence" value="ECO:0007669"/>
    <property type="project" value="UniProtKB-SubCell"/>
</dbReference>
<feature type="domain" description="Conserved oligomeric Golgi complex subunit 2 N-terminal" evidence="10">
    <location>
        <begin position="70"/>
        <end position="141"/>
    </location>
</feature>
<dbReference type="GO" id="GO:0007030">
    <property type="term" value="P:Golgi organization"/>
    <property type="evidence" value="ECO:0007669"/>
    <property type="project" value="InterPro"/>
</dbReference>
<comment type="caution">
    <text evidence="11">The sequence shown here is derived from an EMBL/GenBank/DDBJ whole genome shotgun (WGS) entry which is preliminary data.</text>
</comment>
<evidence type="ECO:0000256" key="6">
    <source>
        <dbReference type="ARBA" id="ARBA00023034"/>
    </source>
</evidence>
<proteinExistence type="inferred from homology"/>
<evidence type="ECO:0000256" key="5">
    <source>
        <dbReference type="ARBA" id="ARBA00022927"/>
    </source>
</evidence>
<evidence type="ECO:0000256" key="7">
    <source>
        <dbReference type="ARBA" id="ARBA00023136"/>
    </source>
</evidence>